<accession>E6PHB3</accession>
<protein>
    <submittedName>
        <fullName evidence="1">Uncharacterized protein</fullName>
    </submittedName>
</protein>
<dbReference type="EMBL" id="CABL01000016">
    <property type="protein sequence ID" value="CBH75851.1"/>
    <property type="molecule type" value="Genomic_DNA"/>
</dbReference>
<proteinExistence type="predicted"/>
<sequence length="56" mass="6407">MFCSNLRPYQAVYVMACKYTAIINSFKFFKPLADKLDSVVPVVVCKQKVILELAVY</sequence>
<dbReference type="AlphaFoldDB" id="E6PHB3"/>
<reference evidence="1" key="1">
    <citation type="submission" date="2009-10" db="EMBL/GenBank/DDBJ databases">
        <title>Diversity of trophic interactions inside an arsenic-rich microbial ecosystem.</title>
        <authorList>
            <person name="Bertin P.N."/>
            <person name="Heinrich-Salmeron A."/>
            <person name="Pelletier E."/>
            <person name="Goulhen-Chollet F."/>
            <person name="Arsene-Ploetze F."/>
            <person name="Gallien S."/>
            <person name="Calteau A."/>
            <person name="Vallenet D."/>
            <person name="Casiot C."/>
            <person name="Chane-Woon-Ming B."/>
            <person name="Giloteaux L."/>
            <person name="Barakat M."/>
            <person name="Bonnefoy V."/>
            <person name="Bruneel O."/>
            <person name="Chandler M."/>
            <person name="Cleiss J."/>
            <person name="Duran R."/>
            <person name="Elbaz-Poulichet F."/>
            <person name="Fonknechten N."/>
            <person name="Lauga B."/>
            <person name="Mornico D."/>
            <person name="Ortet P."/>
            <person name="Schaeffer C."/>
            <person name="Siguier P."/>
            <person name="Alexander Thil Smith A."/>
            <person name="Van Dorsselaer A."/>
            <person name="Weissenbach J."/>
            <person name="Medigue C."/>
            <person name="Le Paslier D."/>
        </authorList>
    </citation>
    <scope>NUCLEOTIDE SEQUENCE</scope>
</reference>
<organism evidence="1">
    <name type="scientific">mine drainage metagenome</name>
    <dbReference type="NCBI Taxonomy" id="410659"/>
    <lineage>
        <taxon>unclassified sequences</taxon>
        <taxon>metagenomes</taxon>
        <taxon>ecological metagenomes</taxon>
    </lineage>
</organism>
<name>E6PHB3_9ZZZZ</name>
<comment type="caution">
    <text evidence="1">The sequence shown here is derived from an EMBL/GenBank/DDBJ whole genome shotgun (WGS) entry which is preliminary data.</text>
</comment>
<gene>
    <name evidence="1" type="ORF">CARN1_1249</name>
</gene>
<evidence type="ECO:0000313" key="1">
    <source>
        <dbReference type="EMBL" id="CBH75851.1"/>
    </source>
</evidence>